<gene>
    <name evidence="1" type="ORF">SAMEA1410922_01540</name>
</gene>
<protein>
    <submittedName>
        <fullName evidence="1">Uncharacterized protein</fullName>
    </submittedName>
</protein>
<evidence type="ECO:0000313" key="2">
    <source>
        <dbReference type="Proteomes" id="UP000308167"/>
    </source>
</evidence>
<dbReference type="GeneID" id="86155940"/>
<accession>A0ABY6TKM8</accession>
<sequence length="59" mass="6874">MLFKEKGYDEFLTQQIQQGKKELATGQGIPFEQVKAQIHQTIEKSAKNLIEQEIQFAHR</sequence>
<reference evidence="1 2" key="1">
    <citation type="submission" date="2019-05" db="EMBL/GenBank/DDBJ databases">
        <authorList>
            <consortium name="Pathogen Informatics"/>
        </authorList>
    </citation>
    <scope>NUCLEOTIDE SEQUENCE [LARGE SCALE GENOMIC DNA]</scope>
    <source>
        <strain evidence="1 2">NM319</strain>
    </source>
</reference>
<dbReference type="RefSeq" id="WP_135710600.1">
    <property type="nucleotide sequence ID" value="NZ_CABFKI010000009.1"/>
</dbReference>
<dbReference type="EMBL" id="CABFKI010000009">
    <property type="protein sequence ID" value="VTU08638.1"/>
    <property type="molecule type" value="Genomic_DNA"/>
</dbReference>
<comment type="caution">
    <text evidence="1">The sequence shown here is derived from an EMBL/GenBank/DDBJ whole genome shotgun (WGS) entry which is preliminary data.</text>
</comment>
<evidence type="ECO:0000313" key="1">
    <source>
        <dbReference type="EMBL" id="VTU08638.1"/>
    </source>
</evidence>
<organism evidence="1 2">
    <name type="scientific">Actinobacillus porcinus</name>
    <dbReference type="NCBI Taxonomy" id="51048"/>
    <lineage>
        <taxon>Bacteria</taxon>
        <taxon>Pseudomonadati</taxon>
        <taxon>Pseudomonadota</taxon>
        <taxon>Gammaproteobacteria</taxon>
        <taxon>Pasteurellales</taxon>
        <taxon>Pasteurellaceae</taxon>
        <taxon>Actinobacillus</taxon>
    </lineage>
</organism>
<name>A0ABY6TKM8_9PAST</name>
<dbReference type="Proteomes" id="UP000308167">
    <property type="component" value="Unassembled WGS sequence"/>
</dbReference>
<proteinExistence type="predicted"/>
<keyword evidence="2" id="KW-1185">Reference proteome</keyword>